<evidence type="ECO:0000256" key="4">
    <source>
        <dbReference type="ARBA" id="ARBA00023136"/>
    </source>
</evidence>
<gene>
    <name evidence="7" type="ORF">PBLR_15083</name>
</gene>
<keyword evidence="3 5" id="KW-1133">Transmembrane helix</keyword>
<evidence type="ECO:0000256" key="1">
    <source>
        <dbReference type="ARBA" id="ARBA00004141"/>
    </source>
</evidence>
<reference evidence="8" key="1">
    <citation type="submission" date="2018-08" db="EMBL/GenBank/DDBJ databases">
        <authorList>
            <person name="Chevrot R."/>
        </authorList>
    </citation>
    <scope>NUCLEOTIDE SEQUENCE [LARGE SCALE GENOMIC DNA]</scope>
</reference>
<feature type="domain" description="ABC-2 type transporter transmembrane" evidence="6">
    <location>
        <begin position="46"/>
        <end position="227"/>
    </location>
</feature>
<evidence type="ECO:0000256" key="2">
    <source>
        <dbReference type="ARBA" id="ARBA00022692"/>
    </source>
</evidence>
<dbReference type="PANTHER" id="PTHR43471">
    <property type="entry name" value="ABC TRANSPORTER PERMEASE"/>
    <property type="match status" value="1"/>
</dbReference>
<keyword evidence="4 5" id="KW-0472">Membrane</keyword>
<dbReference type="Pfam" id="PF12698">
    <property type="entry name" value="ABC2_membrane_3"/>
    <property type="match status" value="1"/>
</dbReference>
<feature type="transmembrane region" description="Helical" evidence="5">
    <location>
        <begin position="93"/>
        <end position="115"/>
    </location>
</feature>
<keyword evidence="2 5" id="KW-0812">Transmembrane</keyword>
<accession>A0A383RHS5</accession>
<feature type="transmembrane region" description="Helical" evidence="5">
    <location>
        <begin position="208"/>
        <end position="230"/>
    </location>
</feature>
<evidence type="ECO:0000256" key="5">
    <source>
        <dbReference type="SAM" id="Phobius"/>
    </source>
</evidence>
<proteinExistence type="predicted"/>
<evidence type="ECO:0000313" key="7">
    <source>
        <dbReference type="EMBL" id="SYX86657.1"/>
    </source>
</evidence>
<dbReference type="GO" id="GO:0016020">
    <property type="term" value="C:membrane"/>
    <property type="evidence" value="ECO:0007669"/>
    <property type="project" value="UniProtKB-SubCell"/>
</dbReference>
<organism evidence="7 8">
    <name type="scientific">Paenibacillus alvei</name>
    <name type="common">Bacillus alvei</name>
    <dbReference type="NCBI Taxonomy" id="44250"/>
    <lineage>
        <taxon>Bacteria</taxon>
        <taxon>Bacillati</taxon>
        <taxon>Bacillota</taxon>
        <taxon>Bacilli</taxon>
        <taxon>Bacillales</taxon>
        <taxon>Paenibacillaceae</taxon>
        <taxon>Paenibacillus</taxon>
    </lineage>
</organism>
<dbReference type="EMBL" id="LS992241">
    <property type="protein sequence ID" value="SYX86657.1"/>
    <property type="molecule type" value="Genomic_DNA"/>
</dbReference>
<protein>
    <submittedName>
        <fullName evidence="7">ABC superfamily ATP binding cassette transporter</fullName>
    </submittedName>
</protein>
<comment type="subcellular location">
    <subcellularLocation>
        <location evidence="1">Membrane</location>
        <topology evidence="1">Multi-pass membrane protein</topology>
    </subcellularLocation>
</comment>
<evidence type="ECO:0000259" key="6">
    <source>
        <dbReference type="Pfam" id="PF12698"/>
    </source>
</evidence>
<dbReference type="PANTHER" id="PTHR43471:SF1">
    <property type="entry name" value="ABC TRANSPORTER PERMEASE PROTEIN NOSY-RELATED"/>
    <property type="match status" value="1"/>
</dbReference>
<feature type="transmembrane region" description="Helical" evidence="5">
    <location>
        <begin position="155"/>
        <end position="175"/>
    </location>
</feature>
<dbReference type="AlphaFoldDB" id="A0A383RHS5"/>
<feature type="transmembrane region" description="Helical" evidence="5">
    <location>
        <begin position="54"/>
        <end position="72"/>
    </location>
</feature>
<feature type="transmembrane region" description="Helical" evidence="5">
    <location>
        <begin position="121"/>
        <end position="143"/>
    </location>
</feature>
<name>A0A383RHS5_PAEAL</name>
<dbReference type="Proteomes" id="UP000304148">
    <property type="component" value="Chromosome"/>
</dbReference>
<dbReference type="InterPro" id="IPR013525">
    <property type="entry name" value="ABC2_TM"/>
</dbReference>
<sequence length="237" mass="25989">MTFSINRVSAMIQKEWKDALKNQMLLITAALPLIFAFMFSKGEASDGATLLMMPVNMALLITCLFVQSMIVAEEKEKHTLRVLMLSPAKPIEVLLGKSAISVFLTVCALVATFLIANTPTLPLVGLVMLIVPSLIMYVAFGTLTGLLSRTMMETSFVGMPLMIIFLMGPMFKSIFNSTLVNTIVDYLPTSQLSAAAEKLWDGQGISSILIHTGIISIWMVAAIIITLIVYRSKRYDA</sequence>
<dbReference type="RefSeq" id="WP_138188521.1">
    <property type="nucleotide sequence ID" value="NZ_LS992241.1"/>
</dbReference>
<dbReference type="GO" id="GO:0140359">
    <property type="term" value="F:ABC-type transporter activity"/>
    <property type="evidence" value="ECO:0007669"/>
    <property type="project" value="InterPro"/>
</dbReference>
<evidence type="ECO:0000313" key="8">
    <source>
        <dbReference type="Proteomes" id="UP000304148"/>
    </source>
</evidence>
<evidence type="ECO:0000256" key="3">
    <source>
        <dbReference type="ARBA" id="ARBA00022989"/>
    </source>
</evidence>